<evidence type="ECO:0000256" key="1">
    <source>
        <dbReference type="SAM" id="Phobius"/>
    </source>
</evidence>
<keyword evidence="4" id="KW-1185">Reference proteome</keyword>
<feature type="transmembrane region" description="Helical" evidence="1">
    <location>
        <begin position="62"/>
        <end position="81"/>
    </location>
</feature>
<dbReference type="InterPro" id="IPR052937">
    <property type="entry name" value="Inner_membrane_protein"/>
</dbReference>
<organism evidence="3 4">
    <name type="scientific">Cryobacterium lyxosi</name>
    <dbReference type="NCBI Taxonomy" id="1259228"/>
    <lineage>
        <taxon>Bacteria</taxon>
        <taxon>Bacillati</taxon>
        <taxon>Actinomycetota</taxon>
        <taxon>Actinomycetes</taxon>
        <taxon>Micrococcales</taxon>
        <taxon>Microbacteriaceae</taxon>
        <taxon>Cryobacterium</taxon>
    </lineage>
</organism>
<dbReference type="EMBL" id="SOGT01000012">
    <property type="protein sequence ID" value="TFD25155.1"/>
    <property type="molecule type" value="Genomic_DNA"/>
</dbReference>
<dbReference type="PANTHER" id="PTHR42903">
    <property type="entry name" value="INNER MEMBRANE PROTEIN YCCF"/>
    <property type="match status" value="1"/>
</dbReference>
<proteinExistence type="predicted"/>
<feature type="domain" description="Inner membrane component" evidence="2">
    <location>
        <begin position="4"/>
        <end position="54"/>
    </location>
</feature>
<feature type="transmembrane region" description="Helical" evidence="1">
    <location>
        <begin position="30"/>
        <end position="50"/>
    </location>
</feature>
<dbReference type="Pfam" id="PF03733">
    <property type="entry name" value="YccF"/>
    <property type="match status" value="2"/>
</dbReference>
<dbReference type="PANTHER" id="PTHR42903:SF1">
    <property type="entry name" value="INNER MEMBRANE PROTEIN YCCF"/>
    <property type="match status" value="1"/>
</dbReference>
<dbReference type="NCBIfam" id="NF008740">
    <property type="entry name" value="PRK11770.1-2"/>
    <property type="match status" value="1"/>
</dbReference>
<evidence type="ECO:0000259" key="2">
    <source>
        <dbReference type="Pfam" id="PF03733"/>
    </source>
</evidence>
<sequence length="124" mass="13426">MKTLLNIIWLVLSGFWLFLGYMVAALIMCILIVTIPWGIAAARIGVYALWPFGKTVIETPNAGVASLLGNVVWVILAGWWIALEHLLSGIALCLTIIGIPFGIANFKLIPVALMPLGKQIVDTP</sequence>
<protein>
    <submittedName>
        <fullName evidence="3">YccF domain-containing protein</fullName>
    </submittedName>
</protein>
<evidence type="ECO:0000313" key="4">
    <source>
        <dbReference type="Proteomes" id="UP000298424"/>
    </source>
</evidence>
<keyword evidence="1" id="KW-0812">Transmembrane</keyword>
<feature type="transmembrane region" description="Helical" evidence="1">
    <location>
        <begin position="87"/>
        <end position="109"/>
    </location>
</feature>
<evidence type="ECO:0000313" key="3">
    <source>
        <dbReference type="EMBL" id="TFD25155.1"/>
    </source>
</evidence>
<dbReference type="GO" id="GO:0005886">
    <property type="term" value="C:plasma membrane"/>
    <property type="evidence" value="ECO:0007669"/>
    <property type="project" value="TreeGrafter"/>
</dbReference>
<dbReference type="Proteomes" id="UP000298424">
    <property type="component" value="Unassembled WGS sequence"/>
</dbReference>
<gene>
    <name evidence="3" type="ORF">E3T27_10280</name>
</gene>
<dbReference type="PIRSF" id="PIRSF028777">
    <property type="entry name" value="UCP028777"/>
    <property type="match status" value="1"/>
</dbReference>
<dbReference type="AlphaFoldDB" id="A0A4R8ZDY6"/>
<dbReference type="RefSeq" id="WP_104198183.1">
    <property type="nucleotide sequence ID" value="NZ_SOGT01000012.1"/>
</dbReference>
<dbReference type="InterPro" id="IPR005185">
    <property type="entry name" value="YccF"/>
</dbReference>
<dbReference type="InterPro" id="IPR031308">
    <property type="entry name" value="UCP028777"/>
</dbReference>
<dbReference type="OrthoDB" id="3238663at2"/>
<feature type="domain" description="Inner membrane component" evidence="2">
    <location>
        <begin position="68"/>
        <end position="118"/>
    </location>
</feature>
<comment type="caution">
    <text evidence="3">The sequence shown here is derived from an EMBL/GenBank/DDBJ whole genome shotgun (WGS) entry which is preliminary data.</text>
</comment>
<reference evidence="3 4" key="1">
    <citation type="submission" date="2019-03" db="EMBL/GenBank/DDBJ databases">
        <title>Genomics of glacier-inhabiting Cryobacterium strains.</title>
        <authorList>
            <person name="Liu Q."/>
            <person name="Xin Y.-H."/>
        </authorList>
    </citation>
    <scope>NUCLEOTIDE SEQUENCE [LARGE SCALE GENOMIC DNA]</scope>
    <source>
        <strain evidence="3 4">TMT1-1</strain>
    </source>
</reference>
<accession>A0A4R8ZDY6</accession>
<keyword evidence="1" id="KW-1133">Transmembrane helix</keyword>
<keyword evidence="1" id="KW-0472">Membrane</keyword>
<name>A0A4R8ZDY6_9MICO</name>